<evidence type="ECO:0000256" key="2">
    <source>
        <dbReference type="ARBA" id="ARBA00022490"/>
    </source>
</evidence>
<feature type="domain" description="NACHT" evidence="8">
    <location>
        <begin position="179"/>
        <end position="311"/>
    </location>
</feature>
<evidence type="ECO:0000313" key="10">
    <source>
        <dbReference type="Proteomes" id="UP000265000"/>
    </source>
</evidence>
<keyword evidence="5" id="KW-0547">Nucleotide-binding</keyword>
<keyword evidence="3" id="KW-0433">Leucine-rich repeat</keyword>
<dbReference type="SMART" id="SM01288">
    <property type="entry name" value="FISNA"/>
    <property type="match status" value="1"/>
</dbReference>
<dbReference type="PANTHER" id="PTHR24106">
    <property type="entry name" value="NACHT, LRR AND CARD DOMAINS-CONTAINING"/>
    <property type="match status" value="1"/>
</dbReference>
<dbReference type="GO" id="GO:0005737">
    <property type="term" value="C:cytoplasm"/>
    <property type="evidence" value="ECO:0007669"/>
    <property type="project" value="UniProtKB-SubCell"/>
</dbReference>
<dbReference type="Pfam" id="PF13765">
    <property type="entry name" value="PRY"/>
    <property type="match status" value="1"/>
</dbReference>
<dbReference type="GeneTree" id="ENSGT01070000253760"/>
<dbReference type="SUPFAM" id="SSF49899">
    <property type="entry name" value="Concanavalin A-like lectins/glucanases"/>
    <property type="match status" value="1"/>
</dbReference>
<dbReference type="PROSITE" id="PS50837">
    <property type="entry name" value="NACHT"/>
    <property type="match status" value="1"/>
</dbReference>
<evidence type="ECO:0000256" key="5">
    <source>
        <dbReference type="ARBA" id="ARBA00022741"/>
    </source>
</evidence>
<evidence type="ECO:0000256" key="6">
    <source>
        <dbReference type="ARBA" id="ARBA00022840"/>
    </source>
</evidence>
<keyword evidence="6" id="KW-0067">ATP-binding</keyword>
<dbReference type="InterPro" id="IPR041267">
    <property type="entry name" value="NLRP_HD2"/>
</dbReference>
<dbReference type="PRINTS" id="PR01407">
    <property type="entry name" value="BUTYPHLNCDUF"/>
</dbReference>
<dbReference type="Pfam" id="PF17776">
    <property type="entry name" value="NLRC4_HD2"/>
    <property type="match status" value="1"/>
</dbReference>
<dbReference type="SMART" id="SM00449">
    <property type="entry name" value="SPRY"/>
    <property type="match status" value="1"/>
</dbReference>
<dbReference type="FunFam" id="3.40.50.300:FF:001524">
    <property type="entry name" value="Si:dkey-126g1.7"/>
    <property type="match status" value="1"/>
</dbReference>
<dbReference type="SUPFAM" id="SSF52047">
    <property type="entry name" value="RNI-like"/>
    <property type="match status" value="1"/>
</dbReference>
<dbReference type="GeneID" id="105928221"/>
<dbReference type="InterPro" id="IPR001870">
    <property type="entry name" value="B30.2/SPRY"/>
</dbReference>
<dbReference type="SMART" id="SM00589">
    <property type="entry name" value="PRY"/>
    <property type="match status" value="1"/>
</dbReference>
<comment type="subcellular location">
    <subcellularLocation>
        <location evidence="1">Cytoplasm</location>
    </subcellularLocation>
</comment>
<dbReference type="GO" id="GO:0005524">
    <property type="term" value="F:ATP binding"/>
    <property type="evidence" value="ECO:0007669"/>
    <property type="project" value="UniProtKB-KW"/>
</dbReference>
<dbReference type="SMART" id="SM00368">
    <property type="entry name" value="LRR_RI"/>
    <property type="match status" value="5"/>
</dbReference>
<evidence type="ECO:0000259" key="7">
    <source>
        <dbReference type="PROSITE" id="PS50188"/>
    </source>
</evidence>
<dbReference type="STRING" id="8078.ENSFHEP00000009107"/>
<dbReference type="PROSITE" id="PS50188">
    <property type="entry name" value="B302_SPRY"/>
    <property type="match status" value="1"/>
</dbReference>
<dbReference type="InterPro" id="IPR001611">
    <property type="entry name" value="Leu-rich_rpt"/>
</dbReference>
<dbReference type="InterPro" id="IPR006574">
    <property type="entry name" value="PRY"/>
</dbReference>
<dbReference type="Gene3D" id="3.40.50.300">
    <property type="entry name" value="P-loop containing nucleotide triphosphate hydrolases"/>
    <property type="match status" value="1"/>
</dbReference>
<dbReference type="Pfam" id="PF17779">
    <property type="entry name" value="WHD_NOD2"/>
    <property type="match status" value="1"/>
</dbReference>
<keyword evidence="2" id="KW-0963">Cytoplasm</keyword>
<dbReference type="PROSITE" id="PS51450">
    <property type="entry name" value="LRR"/>
    <property type="match status" value="1"/>
</dbReference>
<dbReference type="InterPro" id="IPR043136">
    <property type="entry name" value="B30.2/SPRY_sf"/>
</dbReference>
<dbReference type="InterPro" id="IPR029495">
    <property type="entry name" value="NACHT-assoc"/>
</dbReference>
<dbReference type="InterPro" id="IPR041075">
    <property type="entry name" value="NOD1/2_WH"/>
</dbReference>
<dbReference type="InterPro" id="IPR007111">
    <property type="entry name" value="NACHT_NTPase"/>
</dbReference>
<dbReference type="Ensembl" id="ENSFHET00000001044.1">
    <property type="protein sequence ID" value="ENSFHEP00000009107.1"/>
    <property type="gene ID" value="ENSFHEG00000010328.1"/>
</dbReference>
<evidence type="ECO:0000256" key="1">
    <source>
        <dbReference type="ARBA" id="ARBA00004496"/>
    </source>
</evidence>
<evidence type="ECO:0000259" key="8">
    <source>
        <dbReference type="PROSITE" id="PS50837"/>
    </source>
</evidence>
<dbReference type="Pfam" id="PF13516">
    <property type="entry name" value="LRR_6"/>
    <property type="match status" value="4"/>
</dbReference>
<dbReference type="SUPFAM" id="SSF52540">
    <property type="entry name" value="P-loop containing nucleoside triphosphate hydrolases"/>
    <property type="match status" value="1"/>
</dbReference>
<dbReference type="InterPro" id="IPR003879">
    <property type="entry name" value="Butyrophylin_SPRY"/>
</dbReference>
<dbReference type="Pfam" id="PF14484">
    <property type="entry name" value="FISNA"/>
    <property type="match status" value="1"/>
</dbReference>
<reference evidence="9" key="1">
    <citation type="submission" date="2025-08" db="UniProtKB">
        <authorList>
            <consortium name="Ensembl"/>
        </authorList>
    </citation>
    <scope>IDENTIFICATION</scope>
</reference>
<accession>A0A3Q2P9V0</accession>
<keyword evidence="10" id="KW-1185">Reference proteome</keyword>
<organism evidence="9 10">
    <name type="scientific">Fundulus heteroclitus</name>
    <name type="common">Killifish</name>
    <name type="synonym">Mummichog</name>
    <dbReference type="NCBI Taxonomy" id="8078"/>
    <lineage>
        <taxon>Eukaryota</taxon>
        <taxon>Metazoa</taxon>
        <taxon>Chordata</taxon>
        <taxon>Craniata</taxon>
        <taxon>Vertebrata</taxon>
        <taxon>Euteleostomi</taxon>
        <taxon>Actinopterygii</taxon>
        <taxon>Neopterygii</taxon>
        <taxon>Teleostei</taxon>
        <taxon>Neoteleostei</taxon>
        <taxon>Acanthomorphata</taxon>
        <taxon>Ovalentaria</taxon>
        <taxon>Atherinomorphae</taxon>
        <taxon>Cyprinodontiformes</taxon>
        <taxon>Fundulidae</taxon>
        <taxon>Fundulus</taxon>
    </lineage>
</organism>
<dbReference type="Proteomes" id="UP000265000">
    <property type="component" value="Unplaced"/>
</dbReference>
<dbReference type="FunFam" id="3.80.10.10:FF:001632">
    <property type="entry name" value="Uncharacterized protein"/>
    <property type="match status" value="1"/>
</dbReference>
<sequence>MEQKVDDDVNKASQGFLPESVSSVQGVIHHFQPSFTAQSGSNVVAPSIIGSSIGSINISISMTKGCNDVSKEPLDEDGAGSLQPQQIQNKAAECQQRLKATLRRKFSHLHEGFSTDANKMSLNQIYTELYVTEGGCGEVNEEHEVRQMEIASKRRVTQERSIHCNRLFDCPPGGERHIRTVVTRGVAGIGKTVSANKFALDWAEDRANTDVDFVFPLSFRELNLIRKKTFSLVELLCVFFPEIKDAGIFDKCESKMLFILDGLDESRLSLDFEKSELMSEVRQPSSVSVIMTNLIRGGLLPLSLVWITSRPVAAAKIPVEYIDLVTEVRGFNNSQKDEYFRRRITDKAVANRVIAHVKSFRSLHIMCHIPIFCMMAASVLEKKLSSKDSKDMPKSLTQMYIHFLYLYVEKMKKRLPGRRDSSTECVRTNLLALGKLAFKELERGHLIFYESDLALNGINVTQASMFSGVYTQIFNEEMALCEEKMFCFVHLSIQEFFAALYVYLTFHNDNVNVLVKKSSVSRRLMLRQSSELILYKEAVEKALGNENGHYDIFLRFLLGLSLETNQTLLKHLMINNRTHKKTRTEILDHIKERIRASQSPDRCLNLFHCLNELNDHSLVEEIQDIFSSGILNQATLSPAQWATLIFVLLTSEEEISVFDLSNFTRSEEGLQRLMPVVKTAQVANLKACNLTVTCCENLANAISSCQLRELDLSNNNLTDSGLKQLSDGLKNSKLETLRLRSCNLTENSSVTLASVISSSCCQLRVLDLTDNDFQDVGVRKFSTGLGSSSCKLERLRLSGCGVTEEGCTFLASALNSSHLKELDLSYNHPGNSGLMLLSALLEDPQCTLHKLSVDQCGESRIQPGPRKYFRKLTLDPNTAHRDLSLSEGNRKATRWTKQPYPDHPDRFDFYTQVLCREGLTERCYWEAEWIGRVCVGVAYRRMCRKGEGPERWLGRNDLSWGLNCNKDGYRVLHGGMNEVVHATPNSNRVGVYLDWAAGVLSFFRVSCGDLTLLHTFYTAFTEPVYPGFQLGWVDSTVLLC</sequence>
<evidence type="ECO:0000256" key="3">
    <source>
        <dbReference type="ARBA" id="ARBA00022614"/>
    </source>
</evidence>
<reference evidence="9" key="2">
    <citation type="submission" date="2025-09" db="UniProtKB">
        <authorList>
            <consortium name="Ensembl"/>
        </authorList>
    </citation>
    <scope>IDENTIFICATION</scope>
</reference>
<dbReference type="Gene3D" id="2.60.120.920">
    <property type="match status" value="1"/>
</dbReference>
<feature type="domain" description="B30.2/SPRY" evidence="7">
    <location>
        <begin position="851"/>
        <end position="1040"/>
    </location>
</feature>
<dbReference type="InterPro" id="IPR032675">
    <property type="entry name" value="LRR_dom_sf"/>
</dbReference>
<dbReference type="CDD" id="cd16040">
    <property type="entry name" value="SPRY_PRY_SNTX"/>
    <property type="match status" value="1"/>
</dbReference>
<keyword evidence="4" id="KW-0677">Repeat</keyword>
<dbReference type="InterPro" id="IPR013320">
    <property type="entry name" value="ConA-like_dom_sf"/>
</dbReference>
<proteinExistence type="predicted"/>
<dbReference type="InterPro" id="IPR051261">
    <property type="entry name" value="NLR"/>
</dbReference>
<name>A0A3Q2P9V0_FUNHE</name>
<evidence type="ECO:0000256" key="4">
    <source>
        <dbReference type="ARBA" id="ARBA00022737"/>
    </source>
</evidence>
<evidence type="ECO:0000313" key="9">
    <source>
        <dbReference type="Ensembl" id="ENSFHEP00000009107.1"/>
    </source>
</evidence>
<dbReference type="InterPro" id="IPR027417">
    <property type="entry name" value="P-loop_NTPase"/>
</dbReference>
<dbReference type="OrthoDB" id="120976at2759"/>
<dbReference type="AlphaFoldDB" id="A0A3Q2P9V0"/>
<dbReference type="Pfam" id="PF00622">
    <property type="entry name" value="SPRY"/>
    <property type="match status" value="1"/>
</dbReference>
<dbReference type="Pfam" id="PF05729">
    <property type="entry name" value="NACHT"/>
    <property type="match status" value="1"/>
</dbReference>
<dbReference type="Gene3D" id="3.80.10.10">
    <property type="entry name" value="Ribonuclease Inhibitor"/>
    <property type="match status" value="2"/>
</dbReference>
<protein>
    <submittedName>
        <fullName evidence="9">NLR family CARD domain-containing protein 3-like</fullName>
    </submittedName>
</protein>
<dbReference type="InterPro" id="IPR003877">
    <property type="entry name" value="SPRY_dom"/>
</dbReference>